<protein>
    <submittedName>
        <fullName evidence="4">ANK3 protein</fullName>
    </submittedName>
</protein>
<keyword evidence="2 3" id="KW-0040">ANK repeat</keyword>
<dbReference type="Pfam" id="PF13637">
    <property type="entry name" value="Ank_4"/>
    <property type="match status" value="1"/>
</dbReference>
<keyword evidence="5" id="KW-1185">Reference proteome</keyword>
<evidence type="ECO:0000256" key="3">
    <source>
        <dbReference type="PROSITE-ProRule" id="PRU00023"/>
    </source>
</evidence>
<feature type="non-terminal residue" evidence="4">
    <location>
        <position position="1"/>
    </location>
</feature>
<organism evidence="4 5">
    <name type="scientific">Symbiodinium pilosum</name>
    <name type="common">Dinoflagellate</name>
    <dbReference type="NCBI Taxonomy" id="2952"/>
    <lineage>
        <taxon>Eukaryota</taxon>
        <taxon>Sar</taxon>
        <taxon>Alveolata</taxon>
        <taxon>Dinophyceae</taxon>
        <taxon>Suessiales</taxon>
        <taxon>Symbiodiniaceae</taxon>
        <taxon>Symbiodinium</taxon>
    </lineage>
</organism>
<name>A0A812JY22_SYMPI</name>
<dbReference type="Proteomes" id="UP000649617">
    <property type="component" value="Unassembled WGS sequence"/>
</dbReference>
<evidence type="ECO:0000313" key="5">
    <source>
        <dbReference type="Proteomes" id="UP000649617"/>
    </source>
</evidence>
<reference evidence="4" key="1">
    <citation type="submission" date="2021-02" db="EMBL/GenBank/DDBJ databases">
        <authorList>
            <person name="Dougan E. K."/>
            <person name="Rhodes N."/>
            <person name="Thang M."/>
            <person name="Chan C."/>
        </authorList>
    </citation>
    <scope>NUCLEOTIDE SEQUENCE</scope>
</reference>
<evidence type="ECO:0000256" key="2">
    <source>
        <dbReference type="ARBA" id="ARBA00023043"/>
    </source>
</evidence>
<dbReference type="EMBL" id="CAJNIZ010002903">
    <property type="protein sequence ID" value="CAE7216196.1"/>
    <property type="molecule type" value="Genomic_DNA"/>
</dbReference>
<proteinExistence type="predicted"/>
<comment type="caution">
    <text evidence="4">The sequence shown here is derived from an EMBL/GenBank/DDBJ whole genome shotgun (WGS) entry which is preliminary data.</text>
</comment>
<dbReference type="InterPro" id="IPR036770">
    <property type="entry name" value="Ankyrin_rpt-contain_sf"/>
</dbReference>
<dbReference type="AlphaFoldDB" id="A0A812JY22"/>
<evidence type="ECO:0000313" key="4">
    <source>
        <dbReference type="EMBL" id="CAE7216196.1"/>
    </source>
</evidence>
<dbReference type="Pfam" id="PF12796">
    <property type="entry name" value="Ank_2"/>
    <property type="match status" value="1"/>
</dbReference>
<dbReference type="PANTHER" id="PTHR24198">
    <property type="entry name" value="ANKYRIN REPEAT AND PROTEIN KINASE DOMAIN-CONTAINING PROTEIN"/>
    <property type="match status" value="1"/>
</dbReference>
<dbReference type="Gene3D" id="1.25.40.20">
    <property type="entry name" value="Ankyrin repeat-containing domain"/>
    <property type="match status" value="1"/>
</dbReference>
<dbReference type="PROSITE" id="PS50088">
    <property type="entry name" value="ANK_REPEAT"/>
    <property type="match status" value="1"/>
</dbReference>
<dbReference type="OrthoDB" id="5405561at2759"/>
<accession>A0A812JY22</accession>
<dbReference type="SUPFAM" id="SSF48403">
    <property type="entry name" value="Ankyrin repeat"/>
    <property type="match status" value="1"/>
</dbReference>
<keyword evidence="1" id="KW-0677">Repeat</keyword>
<sequence length="178" mass="19476">MPADPESFVAERGKEAPLFALWIAAAKCHMDIAKKLLTAGAQVNRKTDRGVTPLCAAVAFHGDWDMVQLLIKWQADLELADNNGKTPFWMAAEHGRVKIAELLILLGANPKTPNAFGQSPLWAACNTRKLEFVQFLVLPQLSLQETADVNEADDSGMTPLFVAAWQGEFNIASLLLFA</sequence>
<dbReference type="PANTHER" id="PTHR24198:SF165">
    <property type="entry name" value="ANKYRIN REPEAT-CONTAINING PROTEIN-RELATED"/>
    <property type="match status" value="1"/>
</dbReference>
<dbReference type="SMART" id="SM00248">
    <property type="entry name" value="ANK"/>
    <property type="match status" value="4"/>
</dbReference>
<feature type="repeat" description="ANK" evidence="3">
    <location>
        <begin position="83"/>
        <end position="115"/>
    </location>
</feature>
<dbReference type="InterPro" id="IPR002110">
    <property type="entry name" value="Ankyrin_rpt"/>
</dbReference>
<dbReference type="PROSITE" id="PS50297">
    <property type="entry name" value="ANK_REP_REGION"/>
    <property type="match status" value="1"/>
</dbReference>
<evidence type="ECO:0000256" key="1">
    <source>
        <dbReference type="ARBA" id="ARBA00022737"/>
    </source>
</evidence>
<gene>
    <name evidence="4" type="primary">ANK3</name>
    <name evidence="4" type="ORF">SPIL2461_LOCUS2617</name>
</gene>